<dbReference type="SUPFAM" id="SSF56935">
    <property type="entry name" value="Porins"/>
    <property type="match status" value="1"/>
</dbReference>
<comment type="caution">
    <text evidence="16">The sequence shown here is derived from an EMBL/GenBank/DDBJ whole genome shotgun (WGS) entry which is preliminary data.</text>
</comment>
<evidence type="ECO:0000256" key="9">
    <source>
        <dbReference type="ARBA" id="ARBA00023136"/>
    </source>
</evidence>
<organism evidence="16 17">
    <name type="scientific">Marinoscillum luteum</name>
    <dbReference type="NCBI Taxonomy" id="861051"/>
    <lineage>
        <taxon>Bacteria</taxon>
        <taxon>Pseudomonadati</taxon>
        <taxon>Bacteroidota</taxon>
        <taxon>Cytophagia</taxon>
        <taxon>Cytophagales</taxon>
        <taxon>Reichenbachiellaceae</taxon>
        <taxon>Marinoscillum</taxon>
    </lineage>
</organism>
<feature type="chain" id="PRO_5046598874" evidence="13">
    <location>
        <begin position="30"/>
        <end position="1065"/>
    </location>
</feature>
<keyword evidence="6" id="KW-0408">Iron</keyword>
<evidence type="ECO:0000259" key="15">
    <source>
        <dbReference type="Pfam" id="PF07715"/>
    </source>
</evidence>
<comment type="subcellular location">
    <subcellularLocation>
        <location evidence="1 11">Cell outer membrane</location>
        <topology evidence="1 11">Multi-pass membrane protein</topology>
    </subcellularLocation>
</comment>
<dbReference type="NCBIfam" id="TIGR04057">
    <property type="entry name" value="SusC_RagA_signa"/>
    <property type="match status" value="1"/>
</dbReference>
<evidence type="ECO:0000256" key="13">
    <source>
        <dbReference type="SAM" id="SignalP"/>
    </source>
</evidence>
<dbReference type="PANTHER" id="PTHR32552">
    <property type="entry name" value="FERRICHROME IRON RECEPTOR-RELATED"/>
    <property type="match status" value="1"/>
</dbReference>
<evidence type="ECO:0000256" key="2">
    <source>
        <dbReference type="ARBA" id="ARBA00022448"/>
    </source>
</evidence>
<evidence type="ECO:0000256" key="10">
    <source>
        <dbReference type="ARBA" id="ARBA00023237"/>
    </source>
</evidence>
<keyword evidence="13" id="KW-0732">Signal</keyword>
<dbReference type="SUPFAM" id="SSF49464">
    <property type="entry name" value="Carboxypeptidase regulatory domain-like"/>
    <property type="match status" value="1"/>
</dbReference>
<evidence type="ECO:0000256" key="5">
    <source>
        <dbReference type="ARBA" id="ARBA00022692"/>
    </source>
</evidence>
<evidence type="ECO:0000256" key="4">
    <source>
        <dbReference type="ARBA" id="ARBA00022496"/>
    </source>
</evidence>
<dbReference type="InterPro" id="IPR039426">
    <property type="entry name" value="TonB-dep_rcpt-like"/>
</dbReference>
<feature type="domain" description="TonB-dependent receptor plug" evidence="15">
    <location>
        <begin position="125"/>
        <end position="247"/>
    </location>
</feature>
<dbReference type="InterPro" id="IPR012910">
    <property type="entry name" value="Plug_dom"/>
</dbReference>
<feature type="domain" description="TonB-dependent receptor-like beta-barrel" evidence="14">
    <location>
        <begin position="464"/>
        <end position="910"/>
    </location>
</feature>
<feature type="signal peptide" evidence="13">
    <location>
        <begin position="1"/>
        <end position="29"/>
    </location>
</feature>
<dbReference type="InterPro" id="IPR037066">
    <property type="entry name" value="Plug_dom_sf"/>
</dbReference>
<dbReference type="PANTHER" id="PTHR32552:SF81">
    <property type="entry name" value="TONB-DEPENDENT OUTER MEMBRANE RECEPTOR"/>
    <property type="match status" value="1"/>
</dbReference>
<dbReference type="InterPro" id="IPR000531">
    <property type="entry name" value="Beta-barrel_TonB"/>
</dbReference>
<protein>
    <submittedName>
        <fullName evidence="16">SusC/RagA family TonB-linked outer membrane protein</fullName>
    </submittedName>
</protein>
<accession>A0ABW7NB78</accession>
<evidence type="ECO:0000256" key="6">
    <source>
        <dbReference type="ARBA" id="ARBA00023004"/>
    </source>
</evidence>
<dbReference type="PROSITE" id="PS52016">
    <property type="entry name" value="TONB_DEPENDENT_REC_3"/>
    <property type="match status" value="1"/>
</dbReference>
<sequence>MYNLKQYNMKRILLLSFMLTFVFAFSALAQRTVSGTVTSAEDGSGIPGVNVVLKGTTTGTTSDLDGNYRLSVPEEGGTLVFSFVGLEPKEVEIGARSVIDVGMSSDVQQLTEVVVTALGIERQEKSLTYAVQDVKGDGLTQARETNIVNSLSGQVAGVQVTSSSGTPGASSRVVLRGASTISGSNQPLFVVDGVPIDNSNYGTAGNGGGYDLPNGAASLNPDDVESISVLKGPVAAALYGNRGANGVILVTTKTGKGKKGLGVSVNSSTMFQTPLRLQDFQNSYGQGASNTYFEFVNGQSGYGDGVDESWGAPLDVGLEFVQWSDYRDDGTTSSPSPWKSYPNNIKDFYETGVQLSNNVAIAGSDGDNAFRLSATNMNQTGMVPNTDFNRWNINSSASLRLLEGLEASFSANYIKEHADNLASIGYTNDNPVQQMIWSGRNVDLAALKDYKNLPLSPEGTAAAGTPLNWNTVFQNNPYWGQDVNLQGYDKDRLIGNVKLAYQFNDWLSAYVRTGIDNWDMRNSNIKAIGTNSAADGFYSDQVRRFTEINHFYMITANKTFGDFGVAVSFGGNNMIQEYTRHYVGVPALELPGLYNVSNLKSGSTPTLINTLEEEKINSLLGTAQLSFRDFVFLDISGRNDWWSVLPKADNSYFYPSASLSFVLTDMLDIYSNALPYLKVRAGWSKVGSSGGLNPYSLQQLYSFRTTPYGSVSLAYNPETLNNPNIKPETTTGIEIGLAAKFFDGRISLDATYYDQTSEDLIVQVEVSPTSGYESAYDNVGLIENKGIELQLGATIVDTKDFSAGLNVNFATYNNDVISVNNIDGDEGAIVLGGQWNVDLQAREGHPYGVLFGPGYLKDEDGNIVHVNGRPQIDPTYRVLGDIQPDWTGGIAVNLRYKGLSLSSLFDAKWGGDIYTMTTTWGRYAGVLAETLKGREEGIVGKGVMQSGTDTDGNPIYVPNNIVVTAETYNKAAFSNGVAEGSVFDASYIKLRQVTLNWKLPSQWFTNVPFKDVNIALVGRNLALLYSKVPHIDPESGFSNADSQQGQEFGQLPSARSMGFNINFKL</sequence>
<dbReference type="InterPro" id="IPR023996">
    <property type="entry name" value="TonB-dep_OMP_SusC/RagA"/>
</dbReference>
<dbReference type="Pfam" id="PF07715">
    <property type="entry name" value="Plug"/>
    <property type="match status" value="1"/>
</dbReference>
<keyword evidence="3 11" id="KW-1134">Transmembrane beta strand</keyword>
<evidence type="ECO:0000256" key="8">
    <source>
        <dbReference type="ARBA" id="ARBA00023077"/>
    </source>
</evidence>
<name>A0ABW7NB78_9BACT</name>
<dbReference type="InterPro" id="IPR008969">
    <property type="entry name" value="CarboxyPept-like_regulatory"/>
</dbReference>
<dbReference type="Proteomes" id="UP001610063">
    <property type="component" value="Unassembled WGS sequence"/>
</dbReference>
<dbReference type="Pfam" id="PF13715">
    <property type="entry name" value="CarbopepD_reg_2"/>
    <property type="match status" value="1"/>
</dbReference>
<dbReference type="InterPro" id="IPR036942">
    <property type="entry name" value="Beta-barrel_TonB_sf"/>
</dbReference>
<dbReference type="InterPro" id="IPR023997">
    <property type="entry name" value="TonB-dep_OMP_SusC/RagA_CS"/>
</dbReference>
<keyword evidence="17" id="KW-1185">Reference proteome</keyword>
<evidence type="ECO:0000313" key="17">
    <source>
        <dbReference type="Proteomes" id="UP001610063"/>
    </source>
</evidence>
<keyword evidence="9 11" id="KW-0472">Membrane</keyword>
<dbReference type="EMBL" id="JBIPKE010000019">
    <property type="protein sequence ID" value="MFH6984793.1"/>
    <property type="molecule type" value="Genomic_DNA"/>
</dbReference>
<comment type="similarity">
    <text evidence="11 12">Belongs to the TonB-dependent receptor family.</text>
</comment>
<reference evidence="16 17" key="1">
    <citation type="journal article" date="2013" name="Int. J. Syst. Evol. Microbiol.">
        <title>Marinoscillum luteum sp. nov., isolated from marine sediment.</title>
        <authorList>
            <person name="Cha I.T."/>
            <person name="Park S.J."/>
            <person name="Kim S.J."/>
            <person name="Kim J.G."/>
            <person name="Jung M.Y."/>
            <person name="Shin K.S."/>
            <person name="Kwon K.K."/>
            <person name="Yang S.H."/>
            <person name="Seo Y.S."/>
            <person name="Rhee S.K."/>
        </authorList>
    </citation>
    <scope>NUCLEOTIDE SEQUENCE [LARGE SCALE GENOMIC DNA]</scope>
    <source>
        <strain evidence="16 17">KCTC 23939</strain>
    </source>
</reference>
<keyword evidence="10 11" id="KW-0998">Cell outer membrane</keyword>
<keyword evidence="5 11" id="KW-0812">Transmembrane</keyword>
<keyword evidence="2 11" id="KW-0813">Transport</keyword>
<keyword evidence="4" id="KW-0410">Iron transport</keyword>
<dbReference type="Gene3D" id="2.60.40.1120">
    <property type="entry name" value="Carboxypeptidase-like, regulatory domain"/>
    <property type="match status" value="1"/>
</dbReference>
<evidence type="ECO:0000259" key="14">
    <source>
        <dbReference type="Pfam" id="PF00593"/>
    </source>
</evidence>
<keyword evidence="7" id="KW-0406">Ion transport</keyword>
<keyword evidence="8 12" id="KW-0798">TonB box</keyword>
<evidence type="ECO:0000256" key="3">
    <source>
        <dbReference type="ARBA" id="ARBA00022452"/>
    </source>
</evidence>
<evidence type="ECO:0000256" key="7">
    <source>
        <dbReference type="ARBA" id="ARBA00023065"/>
    </source>
</evidence>
<dbReference type="Pfam" id="PF00593">
    <property type="entry name" value="TonB_dep_Rec_b-barrel"/>
    <property type="match status" value="1"/>
</dbReference>
<dbReference type="RefSeq" id="WP_221413349.1">
    <property type="nucleotide sequence ID" value="NZ_JBIPKE010000019.1"/>
</dbReference>
<dbReference type="Gene3D" id="2.170.130.10">
    <property type="entry name" value="TonB-dependent receptor, plug domain"/>
    <property type="match status" value="1"/>
</dbReference>
<dbReference type="Gene3D" id="2.40.170.20">
    <property type="entry name" value="TonB-dependent receptor, beta-barrel domain"/>
    <property type="match status" value="1"/>
</dbReference>
<proteinExistence type="inferred from homology"/>
<evidence type="ECO:0000256" key="12">
    <source>
        <dbReference type="RuleBase" id="RU003357"/>
    </source>
</evidence>
<gene>
    <name evidence="16" type="ORF">ACHKAR_15160</name>
</gene>
<evidence type="ECO:0000313" key="16">
    <source>
        <dbReference type="EMBL" id="MFH6984793.1"/>
    </source>
</evidence>
<evidence type="ECO:0000256" key="11">
    <source>
        <dbReference type="PROSITE-ProRule" id="PRU01360"/>
    </source>
</evidence>
<dbReference type="NCBIfam" id="TIGR04056">
    <property type="entry name" value="OMP_RagA_SusC"/>
    <property type="match status" value="1"/>
</dbReference>
<evidence type="ECO:0000256" key="1">
    <source>
        <dbReference type="ARBA" id="ARBA00004571"/>
    </source>
</evidence>